<protein>
    <submittedName>
        <fullName evidence="1">Uncharacterized protein</fullName>
    </submittedName>
</protein>
<gene>
    <name evidence="1" type="ORF">BDY19DRAFT_973042</name>
</gene>
<evidence type="ECO:0000313" key="1">
    <source>
        <dbReference type="EMBL" id="KAI0084251.1"/>
    </source>
</evidence>
<comment type="caution">
    <text evidence="1">The sequence shown here is derived from an EMBL/GenBank/DDBJ whole genome shotgun (WGS) entry which is preliminary data.</text>
</comment>
<proteinExistence type="predicted"/>
<evidence type="ECO:0000313" key="2">
    <source>
        <dbReference type="Proteomes" id="UP001055072"/>
    </source>
</evidence>
<name>A0ACB8TQR5_9APHY</name>
<organism evidence="1 2">
    <name type="scientific">Irpex rosettiformis</name>
    <dbReference type="NCBI Taxonomy" id="378272"/>
    <lineage>
        <taxon>Eukaryota</taxon>
        <taxon>Fungi</taxon>
        <taxon>Dikarya</taxon>
        <taxon>Basidiomycota</taxon>
        <taxon>Agaricomycotina</taxon>
        <taxon>Agaricomycetes</taxon>
        <taxon>Polyporales</taxon>
        <taxon>Irpicaceae</taxon>
        <taxon>Irpex</taxon>
    </lineage>
</organism>
<accession>A0ACB8TQR5</accession>
<keyword evidence="2" id="KW-1185">Reference proteome</keyword>
<dbReference type="EMBL" id="MU274945">
    <property type="protein sequence ID" value="KAI0084251.1"/>
    <property type="molecule type" value="Genomic_DNA"/>
</dbReference>
<dbReference type="Proteomes" id="UP001055072">
    <property type="component" value="Unassembled WGS sequence"/>
</dbReference>
<reference evidence="1" key="1">
    <citation type="journal article" date="2021" name="Environ. Microbiol.">
        <title>Gene family expansions and transcriptome signatures uncover fungal adaptations to wood decay.</title>
        <authorList>
            <person name="Hage H."/>
            <person name="Miyauchi S."/>
            <person name="Viragh M."/>
            <person name="Drula E."/>
            <person name="Min B."/>
            <person name="Chaduli D."/>
            <person name="Navarro D."/>
            <person name="Favel A."/>
            <person name="Norest M."/>
            <person name="Lesage-Meessen L."/>
            <person name="Balint B."/>
            <person name="Merenyi Z."/>
            <person name="de Eugenio L."/>
            <person name="Morin E."/>
            <person name="Martinez A.T."/>
            <person name="Baldrian P."/>
            <person name="Stursova M."/>
            <person name="Martinez M.J."/>
            <person name="Novotny C."/>
            <person name="Magnuson J.K."/>
            <person name="Spatafora J.W."/>
            <person name="Maurice S."/>
            <person name="Pangilinan J."/>
            <person name="Andreopoulos W."/>
            <person name="LaButti K."/>
            <person name="Hundley H."/>
            <person name="Na H."/>
            <person name="Kuo A."/>
            <person name="Barry K."/>
            <person name="Lipzen A."/>
            <person name="Henrissat B."/>
            <person name="Riley R."/>
            <person name="Ahrendt S."/>
            <person name="Nagy L.G."/>
            <person name="Grigoriev I.V."/>
            <person name="Martin F."/>
            <person name="Rosso M.N."/>
        </authorList>
    </citation>
    <scope>NUCLEOTIDE SEQUENCE</scope>
    <source>
        <strain evidence="1">CBS 384.51</strain>
    </source>
</reference>
<sequence length="193" mass="21494">MVVQVNWSKQNLLIETGKGYRSIDVTVKVNYTLSTGFVGAPRETRDLKGPYNMSNWDRLVMILSILANSRGAIVVDGNRLPDCVATYKGHYMKRIRNPNKGLGIELILKVETHGDTATAGHPRALEAHVDLSPFSTLTVYVLLNNKLNTPKCHGLGDIRVEGFHVSNIYEAVQHLSKLWMSPRAGALRCFIHV</sequence>